<dbReference type="Proteomes" id="UP000663193">
    <property type="component" value="Chromosome 5"/>
</dbReference>
<dbReference type="VEuPathDB" id="FungiDB:JI435_432490"/>
<protein>
    <submittedName>
        <fullName evidence="1">Uncharacterized protein</fullName>
    </submittedName>
</protein>
<dbReference type="EMBL" id="CP069027">
    <property type="protein sequence ID" value="QRC95608.1"/>
    <property type="molecule type" value="Genomic_DNA"/>
</dbReference>
<dbReference type="AlphaFoldDB" id="A0A7U2HYR4"/>
<evidence type="ECO:0000313" key="2">
    <source>
        <dbReference type="Proteomes" id="UP000663193"/>
    </source>
</evidence>
<accession>A0A7U2HYR4</accession>
<evidence type="ECO:0000313" key="1">
    <source>
        <dbReference type="EMBL" id="QRC95608.1"/>
    </source>
</evidence>
<keyword evidence="2" id="KW-1185">Reference proteome</keyword>
<organism evidence="1 2">
    <name type="scientific">Phaeosphaeria nodorum (strain SN15 / ATCC MYA-4574 / FGSC 10173)</name>
    <name type="common">Glume blotch fungus</name>
    <name type="synonym">Parastagonospora nodorum</name>
    <dbReference type="NCBI Taxonomy" id="321614"/>
    <lineage>
        <taxon>Eukaryota</taxon>
        <taxon>Fungi</taxon>
        <taxon>Dikarya</taxon>
        <taxon>Ascomycota</taxon>
        <taxon>Pezizomycotina</taxon>
        <taxon>Dothideomycetes</taxon>
        <taxon>Pleosporomycetidae</taxon>
        <taxon>Pleosporales</taxon>
        <taxon>Pleosporineae</taxon>
        <taxon>Phaeosphaeriaceae</taxon>
        <taxon>Parastagonospora</taxon>
    </lineage>
</organism>
<sequence>MSGASLDRYRVVLASFIWAATRLVGGSDISNMLNMARDLELDNGRFFDCYVTWLSTVQRSACGDTRALFKNAQSGDVDTVWTVLQQTWALAKASKRVPLQAFEYLSS</sequence>
<gene>
    <name evidence="1" type="ORF">JI435_432490</name>
</gene>
<name>A0A7U2HYR4_PHANO</name>
<proteinExistence type="predicted"/>
<reference evidence="2" key="1">
    <citation type="journal article" date="2021" name="BMC Genomics">
        <title>Chromosome-level genome assembly and manually-curated proteome of model necrotroph Parastagonospora nodorum Sn15 reveals a genome-wide trove of candidate effector homologs, and redundancy of virulence-related functions within an accessory chromosome.</title>
        <authorList>
            <person name="Bertazzoni S."/>
            <person name="Jones D.A.B."/>
            <person name="Phan H.T."/>
            <person name="Tan K.-C."/>
            <person name="Hane J.K."/>
        </authorList>
    </citation>
    <scope>NUCLEOTIDE SEQUENCE [LARGE SCALE GENOMIC DNA]</scope>
    <source>
        <strain evidence="2">SN15 / ATCC MYA-4574 / FGSC 10173)</strain>
    </source>
</reference>